<name>A0A8K1FPF8_PYTOL</name>
<dbReference type="Pfam" id="PF00149">
    <property type="entry name" value="Metallophos"/>
    <property type="match status" value="1"/>
</dbReference>
<dbReference type="PANTHER" id="PTHR45867">
    <property type="entry name" value="PURPLE ACID PHOSPHATASE"/>
    <property type="match status" value="1"/>
</dbReference>
<dbReference type="InterPro" id="IPR004843">
    <property type="entry name" value="Calcineurin-like_PHP"/>
</dbReference>
<comment type="similarity">
    <text evidence="3">Belongs to the metallophosphoesterase superfamily. Purple acid phosphatase family.</text>
</comment>
<feature type="domain" description="Calcineurin-like phosphoesterase" evidence="4">
    <location>
        <begin position="195"/>
        <end position="430"/>
    </location>
</feature>
<organism evidence="7 8">
    <name type="scientific">Pythium oligandrum</name>
    <name type="common">Mycoparasitic fungus</name>
    <dbReference type="NCBI Taxonomy" id="41045"/>
    <lineage>
        <taxon>Eukaryota</taxon>
        <taxon>Sar</taxon>
        <taxon>Stramenopiles</taxon>
        <taxon>Oomycota</taxon>
        <taxon>Peronosporomycetes</taxon>
        <taxon>Pythiales</taxon>
        <taxon>Pythiaceae</taxon>
        <taxon>Pythium</taxon>
    </lineage>
</organism>
<dbReference type="SUPFAM" id="SSF49363">
    <property type="entry name" value="Purple acid phosphatase, N-terminal domain"/>
    <property type="match status" value="1"/>
</dbReference>
<dbReference type="Proteomes" id="UP000794436">
    <property type="component" value="Unassembled WGS sequence"/>
</dbReference>
<dbReference type="PANTHER" id="PTHR45867:SF3">
    <property type="entry name" value="ACID PHOSPHATASE TYPE 7"/>
    <property type="match status" value="1"/>
</dbReference>
<dbReference type="InterPro" id="IPR015914">
    <property type="entry name" value="PAPs_N"/>
</dbReference>
<dbReference type="AlphaFoldDB" id="A0A8K1FPF8"/>
<evidence type="ECO:0000259" key="6">
    <source>
        <dbReference type="Pfam" id="PF16656"/>
    </source>
</evidence>
<feature type="chain" id="PRO_5035488550" description="Purple acid phosphatase" evidence="3">
    <location>
        <begin position="17"/>
        <end position="527"/>
    </location>
</feature>
<protein>
    <recommendedName>
        <fullName evidence="3">Purple acid phosphatase</fullName>
        <ecNumber evidence="3">3.1.3.2</ecNumber>
    </recommendedName>
</protein>
<sequence length="527" mass="59422">MRTTLLLLLALPLVAGHKKPQHEHHLRIQVQSRDMRFPEGVDDHTCEFSWDTMTCVPDAYCSYQYKFGDLTFDQSCRLVPESVGRVPQHLHLAYAGEDAGTGMSVSWTTYAEVDDPAVWIGTSKDALELVDADIEVATYYESDDYHLYNYHVIAQDLKPATQYFYRVGSQSESAHQSEVFHFTTARSADETKPFSVAFYGDFGVDANADATMQYVNDNLPVLVDFVFHIGDISYADNAFTKATEFFGFFYEETYNRWMATLSRVMTSVPYMVLVGNHEAECHSPACAISSSKKDQLGNYTAFNTRFRMPSEESGGVENMWYSFEHGPVHYTAISSETDFPSPPSNSYVGRTYGGFGNQLAWLEADLKKAHENRKNVPWLIVGMHRSMYTRDHADDIGEPIDHAATLQAAFEDLFIKYEVDVVVSGHVHWYERQFPIKKNEAVMDGVSEDGNTYTNPKAPVYLVTGAAGNTEGHEASPRNEIEWNAVLDNENYGISILNVTRKTLSWSFIATETGEVLDEFSIVKDEA</sequence>
<evidence type="ECO:0000259" key="4">
    <source>
        <dbReference type="Pfam" id="PF00149"/>
    </source>
</evidence>
<comment type="caution">
    <text evidence="7">The sequence shown here is derived from an EMBL/GenBank/DDBJ whole genome shotgun (WGS) entry which is preliminary data.</text>
</comment>
<evidence type="ECO:0000256" key="3">
    <source>
        <dbReference type="RuleBase" id="RU361203"/>
    </source>
</evidence>
<evidence type="ECO:0000259" key="5">
    <source>
        <dbReference type="Pfam" id="PF14008"/>
    </source>
</evidence>
<dbReference type="Pfam" id="PF14008">
    <property type="entry name" value="Metallophos_C"/>
    <property type="match status" value="1"/>
</dbReference>
<evidence type="ECO:0000256" key="2">
    <source>
        <dbReference type="ARBA" id="ARBA00023180"/>
    </source>
</evidence>
<evidence type="ECO:0000256" key="1">
    <source>
        <dbReference type="ARBA" id="ARBA00022729"/>
    </source>
</evidence>
<dbReference type="EC" id="3.1.3.2" evidence="3"/>
<dbReference type="OrthoDB" id="45007at2759"/>
<dbReference type="GO" id="GO:0046872">
    <property type="term" value="F:metal ion binding"/>
    <property type="evidence" value="ECO:0007669"/>
    <property type="project" value="InterPro"/>
</dbReference>
<keyword evidence="1 3" id="KW-0732">Signal</keyword>
<keyword evidence="3" id="KW-0378">Hydrolase</keyword>
<dbReference type="Gene3D" id="3.60.21.10">
    <property type="match status" value="1"/>
</dbReference>
<dbReference type="InterPro" id="IPR025733">
    <property type="entry name" value="PAPs_C"/>
</dbReference>
<evidence type="ECO:0000313" key="8">
    <source>
        <dbReference type="Proteomes" id="UP000794436"/>
    </source>
</evidence>
<dbReference type="Pfam" id="PF16656">
    <property type="entry name" value="Pur_ac_phosph_N"/>
    <property type="match status" value="1"/>
</dbReference>
<dbReference type="InterPro" id="IPR041792">
    <property type="entry name" value="MPP_PAP"/>
</dbReference>
<accession>A0A8K1FPF8</accession>
<feature type="domain" description="Purple acid phosphatase C-terminal" evidence="5">
    <location>
        <begin position="458"/>
        <end position="519"/>
    </location>
</feature>
<reference evidence="7" key="1">
    <citation type="submission" date="2019-03" db="EMBL/GenBank/DDBJ databases">
        <title>Long read genome sequence of the mycoparasitic Pythium oligandrum ATCC 38472 isolated from sugarbeet rhizosphere.</title>
        <authorList>
            <person name="Gaulin E."/>
        </authorList>
    </citation>
    <scope>NUCLEOTIDE SEQUENCE</scope>
    <source>
        <strain evidence="7">ATCC 38472_TT</strain>
    </source>
</reference>
<feature type="domain" description="Purple acid phosphatase N-terminal" evidence="6">
    <location>
        <begin position="87"/>
        <end position="184"/>
    </location>
</feature>
<feature type="signal peptide" evidence="3">
    <location>
        <begin position="1"/>
        <end position="16"/>
    </location>
</feature>
<dbReference type="InterPro" id="IPR008963">
    <property type="entry name" value="Purple_acid_Pase-like_N"/>
</dbReference>
<dbReference type="Gene3D" id="2.60.40.380">
    <property type="entry name" value="Purple acid phosphatase-like, N-terminal"/>
    <property type="match status" value="1"/>
</dbReference>
<proteinExistence type="inferred from homology"/>
<comment type="catalytic activity">
    <reaction evidence="3">
        <text>a phosphate monoester + H2O = an alcohol + phosphate</text>
        <dbReference type="Rhea" id="RHEA:15017"/>
        <dbReference type="ChEBI" id="CHEBI:15377"/>
        <dbReference type="ChEBI" id="CHEBI:30879"/>
        <dbReference type="ChEBI" id="CHEBI:43474"/>
        <dbReference type="ChEBI" id="CHEBI:67140"/>
        <dbReference type="EC" id="3.1.3.2"/>
    </reaction>
</comment>
<dbReference type="EMBL" id="SPLM01000006">
    <property type="protein sequence ID" value="TMW66872.1"/>
    <property type="molecule type" value="Genomic_DNA"/>
</dbReference>
<evidence type="ECO:0000313" key="7">
    <source>
        <dbReference type="EMBL" id="TMW66872.1"/>
    </source>
</evidence>
<dbReference type="InterPro" id="IPR029052">
    <property type="entry name" value="Metallo-depent_PP-like"/>
</dbReference>
<dbReference type="GO" id="GO:0003993">
    <property type="term" value="F:acid phosphatase activity"/>
    <property type="evidence" value="ECO:0007669"/>
    <property type="project" value="UniProtKB-EC"/>
</dbReference>
<gene>
    <name evidence="7" type="ORF">Poli38472_011988</name>
</gene>
<keyword evidence="8" id="KW-1185">Reference proteome</keyword>
<keyword evidence="2" id="KW-0325">Glycoprotein</keyword>
<dbReference type="SUPFAM" id="SSF56300">
    <property type="entry name" value="Metallo-dependent phosphatases"/>
    <property type="match status" value="1"/>
</dbReference>
<dbReference type="CDD" id="cd00839">
    <property type="entry name" value="MPP_PAPs"/>
    <property type="match status" value="1"/>
</dbReference>